<dbReference type="InterPro" id="IPR013083">
    <property type="entry name" value="Znf_RING/FYVE/PHD"/>
</dbReference>
<dbReference type="Gene3D" id="3.30.40.10">
    <property type="entry name" value="Zinc/RING finger domain, C3HC4 (zinc finger)"/>
    <property type="match status" value="1"/>
</dbReference>
<keyword evidence="2 4" id="KW-0863">Zinc-finger</keyword>
<dbReference type="Pfam" id="PF21361">
    <property type="entry name" value="Sina_ZnF"/>
    <property type="match status" value="1"/>
</dbReference>
<evidence type="ECO:0000256" key="2">
    <source>
        <dbReference type="ARBA" id="ARBA00022771"/>
    </source>
</evidence>
<dbReference type="PROSITE" id="PS51081">
    <property type="entry name" value="ZF_SIAH"/>
    <property type="match status" value="1"/>
</dbReference>
<dbReference type="Proteomes" id="UP001162640">
    <property type="component" value="Unassembled WGS sequence"/>
</dbReference>
<name>A0A9W7BPM4_9STRA</name>
<dbReference type="EMBL" id="BLQM01000478">
    <property type="protein sequence ID" value="GMH91755.1"/>
    <property type="molecule type" value="Genomic_DNA"/>
</dbReference>
<evidence type="ECO:0000256" key="3">
    <source>
        <dbReference type="ARBA" id="ARBA00022833"/>
    </source>
</evidence>
<keyword evidence="1" id="KW-0479">Metal-binding</keyword>
<keyword evidence="3" id="KW-0862">Zinc</keyword>
<evidence type="ECO:0000259" key="5">
    <source>
        <dbReference type="PROSITE" id="PS51081"/>
    </source>
</evidence>
<dbReference type="GO" id="GO:0008270">
    <property type="term" value="F:zinc ion binding"/>
    <property type="evidence" value="ECO:0007669"/>
    <property type="project" value="UniProtKB-KW"/>
</dbReference>
<evidence type="ECO:0000313" key="7">
    <source>
        <dbReference type="Proteomes" id="UP001162640"/>
    </source>
</evidence>
<comment type="caution">
    <text evidence="6">The sequence shown here is derived from an EMBL/GenBank/DDBJ whole genome shotgun (WGS) entry which is preliminary data.</text>
</comment>
<evidence type="ECO:0000256" key="1">
    <source>
        <dbReference type="ARBA" id="ARBA00022723"/>
    </source>
</evidence>
<proteinExistence type="predicted"/>
<accession>A0A9W7BPM4</accession>
<feature type="domain" description="SIAH-type" evidence="5">
    <location>
        <begin position="1"/>
        <end position="57"/>
    </location>
</feature>
<sequence length="104" mass="11683">MRFPCVIKVHGCTQFLPWTAHETHLKTCAFRPFLCPNCGFSTSSWKKAANHVMIKHNDDQFVAQSGSEYRLDLTNTSTDSSADTSGYSSKVYIVYLATIVRCNV</sequence>
<reference evidence="7" key="1">
    <citation type="journal article" date="2023" name="Commun. Biol.">
        <title>Genome analysis of Parmales, the sister group of diatoms, reveals the evolutionary specialization of diatoms from phago-mixotrophs to photoautotrophs.</title>
        <authorList>
            <person name="Ban H."/>
            <person name="Sato S."/>
            <person name="Yoshikawa S."/>
            <person name="Yamada K."/>
            <person name="Nakamura Y."/>
            <person name="Ichinomiya M."/>
            <person name="Sato N."/>
            <person name="Blanc-Mathieu R."/>
            <person name="Endo H."/>
            <person name="Kuwata A."/>
            <person name="Ogata H."/>
        </authorList>
    </citation>
    <scope>NUCLEOTIDE SEQUENCE [LARGE SCALE GENOMIC DNA]</scope>
</reference>
<organism evidence="6 7">
    <name type="scientific">Triparma laevis f. inornata</name>
    <dbReference type="NCBI Taxonomy" id="1714386"/>
    <lineage>
        <taxon>Eukaryota</taxon>
        <taxon>Sar</taxon>
        <taxon>Stramenopiles</taxon>
        <taxon>Ochrophyta</taxon>
        <taxon>Bolidophyceae</taxon>
        <taxon>Parmales</taxon>
        <taxon>Triparmaceae</taxon>
        <taxon>Triparma</taxon>
    </lineage>
</organism>
<dbReference type="AlphaFoldDB" id="A0A9W7BPM4"/>
<evidence type="ECO:0000313" key="6">
    <source>
        <dbReference type="EMBL" id="GMH91755.1"/>
    </source>
</evidence>
<dbReference type="InterPro" id="IPR013010">
    <property type="entry name" value="Znf_SIAH"/>
</dbReference>
<protein>
    <recommendedName>
        <fullName evidence="5">SIAH-type domain-containing protein</fullName>
    </recommendedName>
</protein>
<gene>
    <name evidence="6" type="ORF">TL16_g12146</name>
</gene>
<evidence type="ECO:0000256" key="4">
    <source>
        <dbReference type="PROSITE-ProRule" id="PRU00455"/>
    </source>
</evidence>
<dbReference type="SUPFAM" id="SSF49599">
    <property type="entry name" value="TRAF domain-like"/>
    <property type="match status" value="1"/>
</dbReference>